<dbReference type="InterPro" id="IPR013977">
    <property type="entry name" value="GcvT_C"/>
</dbReference>
<proteinExistence type="inferred from homology"/>
<sequence>LTSGTTWHAAGLVGQLRATQNLTRLAQYTTNLFATLEEETGQATGFQQRGSVAIATNEERFEELKRGASMARVFGLPVNIITPADVKELVPLARVDDLVGAVHLPGDGVVNPIDVTQALAKGARAHGVRIVENVKVDRIVVENGRAVGVEVEGQIIRAEAVVNAAGMWARELGGQVGATVPLHAAEHFYIVTEAVEGISPTMPVLRDQDGSGYFKEDAGKLLVGWFEPVAKPWGMKGISEEFSFTSLPEDFEHIAPLIENATHRMNLLEQTGIRLFFNGPESFTPDDRYLLGEQPEVKGLFVAAGFNSIGIQSSGGAGKVLADWIVDGRPPMDLWDVDVRRVMPFQSNKNYLHDRTVESLGLLYAMHWPFRQPETARGVRRSPFHDRLTAKGACFGEVAGWERTNWFAPAGIKAEYEYTYGRPNWFEYSAEECRATREAVAMFDQSSFGKFVLKGPDAEKIINRVSANDMSVPVGKLVYTQWLNERGGIEADLTVTRESQDRYLIVTAAATQTRDYTYLKDQIGKDERAAVIDVTSGSAVLSIMGPNSRALLQSLTTTDMSNEAFPFGTSQIIDIGYARVRASRVTFVGELGWELYIPTEFATGVFDVIVAAGPQFGLKHAGYHALNSLRMEKGYRHWSHDVSPDDTPLESGLGFTVAWNKPGGFIGKEALLKQKESGVKKRLVQFAMKDPMKNLYHNEPIWRNGEIVGHITSGMFGHAIGKSIGMGYVENHHGLVDKAFVMDGTYEIEVAGERFAAEAQLDPFYDPKSERVKA</sequence>
<dbReference type="Gene3D" id="3.50.50.60">
    <property type="entry name" value="FAD/NAD(P)-binding domain"/>
    <property type="match status" value="1"/>
</dbReference>
<dbReference type="SUPFAM" id="SSF51905">
    <property type="entry name" value="FAD/NAD(P)-binding domain"/>
    <property type="match status" value="1"/>
</dbReference>
<protein>
    <submittedName>
        <fullName evidence="6">FAD dependent oxidoreductase</fullName>
    </submittedName>
</protein>
<feature type="domain" description="FAD dependent oxidoreductase" evidence="2">
    <location>
        <begin position="3"/>
        <end position="324"/>
    </location>
</feature>
<feature type="domain" description="GCVT N-terminal" evidence="3">
    <location>
        <begin position="384"/>
        <end position="661"/>
    </location>
</feature>
<dbReference type="EMBL" id="JNSL01000120">
    <property type="protein sequence ID" value="KGA15245.1"/>
    <property type="molecule type" value="Genomic_DNA"/>
</dbReference>
<reference evidence="6" key="1">
    <citation type="submission" date="2014-06" db="EMBL/GenBank/DDBJ databases">
        <title>Key roles for freshwater Actinobacteria revealed by deep metagenomic sequencing.</title>
        <authorList>
            <person name="Ghai R."/>
            <person name="Mizuno C.M."/>
            <person name="Picazo A."/>
            <person name="Camacho A."/>
            <person name="Rodriguez-Valera F."/>
        </authorList>
    </citation>
    <scope>NUCLEOTIDE SEQUENCE</scope>
</reference>
<evidence type="ECO:0000256" key="1">
    <source>
        <dbReference type="ARBA" id="ARBA00008609"/>
    </source>
</evidence>
<name>A0A094PTZ1_9ZZZZ</name>
<dbReference type="InterPro" id="IPR027266">
    <property type="entry name" value="TrmE/GcvT-like"/>
</dbReference>
<evidence type="ECO:0000259" key="4">
    <source>
        <dbReference type="Pfam" id="PF08669"/>
    </source>
</evidence>
<dbReference type="InterPro" id="IPR006222">
    <property type="entry name" value="GCVT_N"/>
</dbReference>
<dbReference type="Gene3D" id="2.40.30.110">
    <property type="entry name" value="Aminomethyltransferase beta-barrel domains"/>
    <property type="match status" value="1"/>
</dbReference>
<evidence type="ECO:0000259" key="5">
    <source>
        <dbReference type="Pfam" id="PF16350"/>
    </source>
</evidence>
<comment type="caution">
    <text evidence="6">The sequence shown here is derived from an EMBL/GenBank/DDBJ whole genome shotgun (WGS) entry which is preliminary data.</text>
</comment>
<dbReference type="InterPro" id="IPR036188">
    <property type="entry name" value="FAD/NAD-bd_sf"/>
</dbReference>
<feature type="domain" description="FAD dependent oxidoreductase central" evidence="5">
    <location>
        <begin position="327"/>
        <end position="382"/>
    </location>
</feature>
<dbReference type="GO" id="GO:0005739">
    <property type="term" value="C:mitochondrion"/>
    <property type="evidence" value="ECO:0007669"/>
    <property type="project" value="TreeGrafter"/>
</dbReference>
<dbReference type="InterPro" id="IPR028896">
    <property type="entry name" value="GcvT/YgfZ/DmdA"/>
</dbReference>
<dbReference type="SUPFAM" id="SSF54373">
    <property type="entry name" value="FAD-linked reductases, C-terminal domain"/>
    <property type="match status" value="1"/>
</dbReference>
<comment type="similarity">
    <text evidence="1">Belongs to the GcvT family.</text>
</comment>
<feature type="domain" description="Aminomethyltransferase C-terminal" evidence="4">
    <location>
        <begin position="681"/>
        <end position="766"/>
    </location>
</feature>
<dbReference type="SUPFAM" id="SSF101790">
    <property type="entry name" value="Aminomethyltransferase beta-barrel domain"/>
    <property type="match status" value="1"/>
</dbReference>
<dbReference type="FunFam" id="2.40.30.110:FF:000008">
    <property type="entry name" value="Sarcosine dehydrogenase"/>
    <property type="match status" value="1"/>
</dbReference>
<evidence type="ECO:0000259" key="3">
    <source>
        <dbReference type="Pfam" id="PF01571"/>
    </source>
</evidence>
<dbReference type="InterPro" id="IPR029043">
    <property type="entry name" value="GcvT/YgfZ_C"/>
</dbReference>
<dbReference type="PANTHER" id="PTHR43757:SF2">
    <property type="entry name" value="AMINOMETHYLTRANSFERASE, MITOCHONDRIAL"/>
    <property type="match status" value="1"/>
</dbReference>
<dbReference type="Gene3D" id="3.30.70.1400">
    <property type="entry name" value="Aminomethyltransferase beta-barrel domains"/>
    <property type="match status" value="1"/>
</dbReference>
<dbReference type="Gene3D" id="3.30.9.10">
    <property type="entry name" value="D-Amino Acid Oxidase, subunit A, domain 2"/>
    <property type="match status" value="1"/>
</dbReference>
<dbReference type="Gene3D" id="3.30.1360.120">
    <property type="entry name" value="Probable tRNA modification gtpase trme, domain 1"/>
    <property type="match status" value="1"/>
</dbReference>
<dbReference type="Pfam" id="PF01266">
    <property type="entry name" value="DAO"/>
    <property type="match status" value="1"/>
</dbReference>
<dbReference type="Pfam" id="PF16350">
    <property type="entry name" value="FAO_M"/>
    <property type="match status" value="1"/>
</dbReference>
<feature type="non-terminal residue" evidence="6">
    <location>
        <position position="1"/>
    </location>
</feature>
<dbReference type="AlphaFoldDB" id="A0A094PTZ1"/>
<accession>A0A094PTZ1</accession>
<dbReference type="PANTHER" id="PTHR43757">
    <property type="entry name" value="AMINOMETHYLTRANSFERASE"/>
    <property type="match status" value="1"/>
</dbReference>
<dbReference type="Pfam" id="PF01571">
    <property type="entry name" value="GCV_T"/>
    <property type="match status" value="1"/>
</dbReference>
<dbReference type="InterPro" id="IPR006076">
    <property type="entry name" value="FAD-dep_OxRdtase"/>
</dbReference>
<gene>
    <name evidence="6" type="ORF">GM51_15385</name>
</gene>
<evidence type="ECO:0000259" key="2">
    <source>
        <dbReference type="Pfam" id="PF01266"/>
    </source>
</evidence>
<evidence type="ECO:0000313" key="6">
    <source>
        <dbReference type="EMBL" id="KGA15245.1"/>
    </source>
</evidence>
<dbReference type="InterPro" id="IPR032503">
    <property type="entry name" value="FAO_M"/>
</dbReference>
<dbReference type="SUPFAM" id="SSF103025">
    <property type="entry name" value="Folate-binding domain"/>
    <property type="match status" value="1"/>
</dbReference>
<dbReference type="Pfam" id="PF08669">
    <property type="entry name" value="GCV_T_C"/>
    <property type="match status" value="1"/>
</dbReference>
<organism evidence="6">
    <name type="scientific">freshwater metagenome</name>
    <dbReference type="NCBI Taxonomy" id="449393"/>
    <lineage>
        <taxon>unclassified sequences</taxon>
        <taxon>metagenomes</taxon>
        <taxon>ecological metagenomes</taxon>
    </lineage>
</organism>